<dbReference type="InterPro" id="IPR036271">
    <property type="entry name" value="Tet_transcr_reg_TetR-rel_C_sf"/>
</dbReference>
<dbReference type="EMBL" id="SJPV01000012">
    <property type="protein sequence ID" value="TWU32538.1"/>
    <property type="molecule type" value="Genomic_DNA"/>
</dbReference>
<evidence type="ECO:0000256" key="2">
    <source>
        <dbReference type="PROSITE-ProRule" id="PRU00335"/>
    </source>
</evidence>
<organism evidence="5 6">
    <name type="scientific">Novipirellula artificiosorum</name>
    <dbReference type="NCBI Taxonomy" id="2528016"/>
    <lineage>
        <taxon>Bacteria</taxon>
        <taxon>Pseudomonadati</taxon>
        <taxon>Planctomycetota</taxon>
        <taxon>Planctomycetia</taxon>
        <taxon>Pirellulales</taxon>
        <taxon>Pirellulaceae</taxon>
        <taxon>Novipirellula</taxon>
    </lineage>
</organism>
<dbReference type="PANTHER" id="PTHR43479:SF11">
    <property type="entry name" value="ACREF_ENVCD OPERON REPRESSOR-RELATED"/>
    <property type="match status" value="1"/>
</dbReference>
<dbReference type="InterPro" id="IPR009057">
    <property type="entry name" value="Homeodomain-like_sf"/>
</dbReference>
<dbReference type="PROSITE" id="PS50977">
    <property type="entry name" value="HTH_TETR_2"/>
    <property type="match status" value="1"/>
</dbReference>
<keyword evidence="6" id="KW-1185">Reference proteome</keyword>
<dbReference type="SUPFAM" id="SSF48498">
    <property type="entry name" value="Tetracyclin repressor-like, C-terminal domain"/>
    <property type="match status" value="1"/>
</dbReference>
<evidence type="ECO:0000313" key="6">
    <source>
        <dbReference type="Proteomes" id="UP000319143"/>
    </source>
</evidence>
<evidence type="ECO:0000259" key="4">
    <source>
        <dbReference type="PROSITE" id="PS50977"/>
    </source>
</evidence>
<feature type="domain" description="HTH tetR-type" evidence="4">
    <location>
        <begin position="50"/>
        <end position="110"/>
    </location>
</feature>
<name>A0A5C6D6T1_9BACT</name>
<dbReference type="SUPFAM" id="SSF46689">
    <property type="entry name" value="Homeodomain-like"/>
    <property type="match status" value="1"/>
</dbReference>
<evidence type="ECO:0000256" key="3">
    <source>
        <dbReference type="SAM" id="MobiDB-lite"/>
    </source>
</evidence>
<dbReference type="PANTHER" id="PTHR43479">
    <property type="entry name" value="ACREF/ENVCD OPERON REPRESSOR-RELATED"/>
    <property type="match status" value="1"/>
</dbReference>
<dbReference type="AlphaFoldDB" id="A0A5C6D6T1"/>
<dbReference type="InterPro" id="IPR050624">
    <property type="entry name" value="HTH-type_Tx_Regulator"/>
</dbReference>
<comment type="caution">
    <text evidence="5">The sequence shown here is derived from an EMBL/GenBank/DDBJ whole genome shotgun (WGS) entry which is preliminary data.</text>
</comment>
<sequence>MQSGRSKNTLSKWTDASVRNDSAQENTTPMQNNAPNRAEEALFSAEIETDPKRKCILEAAIETFAQNGFRGTDVQEVANLASVGKGTVYRSYGTKEELFWAVSREVDGRLIKHINDGLKQPSEDYRDHLRSIAIRFAEFHAQNPSCLEIAILARSEFQGSIPEHHLAQHREQLEILTTQFENFQQTACGHSVSSRDLMYCFIAMLRGVVNMYCYAESFEWSKSLVEFMEISVDVFLRGLEQDGAQ</sequence>
<feature type="compositionally biased region" description="Polar residues" evidence="3">
    <location>
        <begin position="1"/>
        <end position="35"/>
    </location>
</feature>
<accession>A0A5C6D6T1</accession>
<feature type="region of interest" description="Disordered" evidence="3">
    <location>
        <begin position="1"/>
        <end position="36"/>
    </location>
</feature>
<dbReference type="PRINTS" id="PR00455">
    <property type="entry name" value="HTHTETR"/>
</dbReference>
<dbReference type="Proteomes" id="UP000319143">
    <property type="component" value="Unassembled WGS sequence"/>
</dbReference>
<dbReference type="Pfam" id="PF00440">
    <property type="entry name" value="TetR_N"/>
    <property type="match status" value="1"/>
</dbReference>
<dbReference type="InterPro" id="IPR001647">
    <property type="entry name" value="HTH_TetR"/>
</dbReference>
<reference evidence="5 6" key="1">
    <citation type="submission" date="2019-02" db="EMBL/GenBank/DDBJ databases">
        <title>Deep-cultivation of Planctomycetes and their phenomic and genomic characterization uncovers novel biology.</title>
        <authorList>
            <person name="Wiegand S."/>
            <person name="Jogler M."/>
            <person name="Boedeker C."/>
            <person name="Pinto D."/>
            <person name="Vollmers J."/>
            <person name="Rivas-Marin E."/>
            <person name="Kohn T."/>
            <person name="Peeters S.H."/>
            <person name="Heuer A."/>
            <person name="Rast P."/>
            <person name="Oberbeckmann S."/>
            <person name="Bunk B."/>
            <person name="Jeske O."/>
            <person name="Meyerdierks A."/>
            <person name="Storesund J.E."/>
            <person name="Kallscheuer N."/>
            <person name="Luecker S."/>
            <person name="Lage O.M."/>
            <person name="Pohl T."/>
            <person name="Merkel B.J."/>
            <person name="Hornburger P."/>
            <person name="Mueller R.-W."/>
            <person name="Bruemmer F."/>
            <person name="Labrenz M."/>
            <person name="Spormann A.M."/>
            <person name="Op Den Camp H."/>
            <person name="Overmann J."/>
            <person name="Amann R."/>
            <person name="Jetten M.S.M."/>
            <person name="Mascher T."/>
            <person name="Medema M.H."/>
            <person name="Devos D.P."/>
            <person name="Kaster A.-K."/>
            <person name="Ovreas L."/>
            <person name="Rohde M."/>
            <person name="Galperin M.Y."/>
            <person name="Jogler C."/>
        </authorList>
    </citation>
    <scope>NUCLEOTIDE SEQUENCE [LARGE SCALE GENOMIC DNA]</scope>
    <source>
        <strain evidence="5 6">Poly41</strain>
    </source>
</reference>
<proteinExistence type="predicted"/>
<protein>
    <submittedName>
        <fullName evidence="5">HTH-type transcriptional repressor Bm3R1</fullName>
    </submittedName>
</protein>
<dbReference type="Gene3D" id="1.10.357.10">
    <property type="entry name" value="Tetracycline Repressor, domain 2"/>
    <property type="match status" value="1"/>
</dbReference>
<evidence type="ECO:0000256" key="1">
    <source>
        <dbReference type="ARBA" id="ARBA00023125"/>
    </source>
</evidence>
<dbReference type="Gene3D" id="1.10.10.60">
    <property type="entry name" value="Homeodomain-like"/>
    <property type="match status" value="1"/>
</dbReference>
<evidence type="ECO:0000313" key="5">
    <source>
        <dbReference type="EMBL" id="TWU32538.1"/>
    </source>
</evidence>
<keyword evidence="1 2" id="KW-0238">DNA-binding</keyword>
<gene>
    <name evidence="5" type="primary">bm3R1</name>
    <name evidence="5" type="ORF">Poly41_55160</name>
</gene>
<feature type="DNA-binding region" description="H-T-H motif" evidence="2">
    <location>
        <begin position="73"/>
        <end position="92"/>
    </location>
</feature>
<dbReference type="GO" id="GO:0003677">
    <property type="term" value="F:DNA binding"/>
    <property type="evidence" value="ECO:0007669"/>
    <property type="project" value="UniProtKB-UniRule"/>
</dbReference>